<organism evidence="5 6">
    <name type="scientific">Gymnopilus dilepis</name>
    <dbReference type="NCBI Taxonomy" id="231916"/>
    <lineage>
        <taxon>Eukaryota</taxon>
        <taxon>Fungi</taxon>
        <taxon>Dikarya</taxon>
        <taxon>Basidiomycota</taxon>
        <taxon>Agaricomycotina</taxon>
        <taxon>Agaricomycetes</taxon>
        <taxon>Agaricomycetidae</taxon>
        <taxon>Agaricales</taxon>
        <taxon>Agaricineae</taxon>
        <taxon>Hymenogastraceae</taxon>
        <taxon>Gymnopilus</taxon>
    </lineage>
</organism>
<feature type="coiled-coil region" evidence="4">
    <location>
        <begin position="7"/>
        <end position="34"/>
    </location>
</feature>
<dbReference type="InParanoid" id="A0A409YDM7"/>
<name>A0A409YDM7_9AGAR</name>
<dbReference type="InterPro" id="IPR010760">
    <property type="entry name" value="DNA-repair_Swi5"/>
</dbReference>
<evidence type="ECO:0000256" key="3">
    <source>
        <dbReference type="ARBA" id="ARBA00023204"/>
    </source>
</evidence>
<keyword evidence="2" id="KW-0227">DNA damage</keyword>
<keyword evidence="6" id="KW-1185">Reference proteome</keyword>
<gene>
    <name evidence="5" type="ORF">CVT26_016003</name>
</gene>
<dbReference type="Pfam" id="PF07061">
    <property type="entry name" value="Swi5"/>
    <property type="match status" value="1"/>
</dbReference>
<dbReference type="GO" id="GO:0006281">
    <property type="term" value="P:DNA repair"/>
    <property type="evidence" value="ECO:0007669"/>
    <property type="project" value="UniProtKB-KW"/>
</dbReference>
<keyword evidence="4" id="KW-0175">Coiled coil</keyword>
<dbReference type="Gene3D" id="1.20.5.170">
    <property type="match status" value="1"/>
</dbReference>
<accession>A0A409YDM7</accession>
<sequence>MHASFSAKHTEARKKALEEEIEKLQAKLGEGIDAEKVVQRHITLLHKYNEAKDATQVSFFNSTRPRI</sequence>
<evidence type="ECO:0000256" key="1">
    <source>
        <dbReference type="ARBA" id="ARBA00008060"/>
    </source>
</evidence>
<dbReference type="EMBL" id="NHYE01000966">
    <property type="protein sequence ID" value="PPR01097.1"/>
    <property type="molecule type" value="Genomic_DNA"/>
</dbReference>
<keyword evidence="3" id="KW-0234">DNA repair</keyword>
<proteinExistence type="inferred from homology"/>
<comment type="caution">
    <text evidence="5">The sequence shown here is derived from an EMBL/GenBank/DDBJ whole genome shotgun (WGS) entry which is preliminary data.</text>
</comment>
<dbReference type="STRING" id="231916.A0A409YDM7"/>
<reference evidence="5 6" key="1">
    <citation type="journal article" date="2018" name="Evol. Lett.">
        <title>Horizontal gene cluster transfer increased hallucinogenic mushroom diversity.</title>
        <authorList>
            <person name="Reynolds H.T."/>
            <person name="Vijayakumar V."/>
            <person name="Gluck-Thaler E."/>
            <person name="Korotkin H.B."/>
            <person name="Matheny P.B."/>
            <person name="Slot J.C."/>
        </authorList>
    </citation>
    <scope>NUCLEOTIDE SEQUENCE [LARGE SCALE GENOMIC DNA]</scope>
    <source>
        <strain evidence="5 6">SRW20</strain>
    </source>
</reference>
<dbReference type="OrthoDB" id="255837at2759"/>
<evidence type="ECO:0000256" key="4">
    <source>
        <dbReference type="SAM" id="Coils"/>
    </source>
</evidence>
<comment type="similarity">
    <text evidence="1">Belongs to the SWI5/SAE3 family.</text>
</comment>
<evidence type="ECO:0000313" key="6">
    <source>
        <dbReference type="Proteomes" id="UP000284706"/>
    </source>
</evidence>
<evidence type="ECO:0000313" key="5">
    <source>
        <dbReference type="EMBL" id="PPR01097.1"/>
    </source>
</evidence>
<evidence type="ECO:0000256" key="2">
    <source>
        <dbReference type="ARBA" id="ARBA00022763"/>
    </source>
</evidence>
<protein>
    <submittedName>
        <fullName evidence="5">Uncharacterized protein</fullName>
    </submittedName>
</protein>
<dbReference type="AlphaFoldDB" id="A0A409YDM7"/>
<dbReference type="Proteomes" id="UP000284706">
    <property type="component" value="Unassembled WGS sequence"/>
</dbReference>
<dbReference type="FunCoup" id="A0A409YDM7">
    <property type="interactions" value="66"/>
</dbReference>